<evidence type="ECO:0000256" key="3">
    <source>
        <dbReference type="ARBA" id="ARBA00022737"/>
    </source>
</evidence>
<dbReference type="Pfam" id="PF00096">
    <property type="entry name" value="zf-C2H2"/>
    <property type="match status" value="4"/>
</dbReference>
<evidence type="ECO:0000256" key="7">
    <source>
        <dbReference type="ARBA" id="ARBA00023163"/>
    </source>
</evidence>
<dbReference type="FunFam" id="3.30.160.60:FF:000072">
    <property type="entry name" value="zinc finger protein 143 isoform X1"/>
    <property type="match status" value="1"/>
</dbReference>
<keyword evidence="2" id="KW-0479">Metal-binding</keyword>
<feature type="domain" description="C2H2-type" evidence="11">
    <location>
        <begin position="220"/>
        <end position="249"/>
    </location>
</feature>
<evidence type="ECO:0000256" key="2">
    <source>
        <dbReference type="ARBA" id="ARBA00022723"/>
    </source>
</evidence>
<evidence type="ECO:0000256" key="6">
    <source>
        <dbReference type="ARBA" id="ARBA00023015"/>
    </source>
</evidence>
<evidence type="ECO:0000256" key="9">
    <source>
        <dbReference type="PROSITE-ProRule" id="PRU00042"/>
    </source>
</evidence>
<keyword evidence="3" id="KW-0677">Repeat</keyword>
<dbReference type="GO" id="GO:0005634">
    <property type="term" value="C:nucleus"/>
    <property type="evidence" value="ECO:0007669"/>
    <property type="project" value="UniProtKB-SubCell"/>
</dbReference>
<dbReference type="InterPro" id="IPR013087">
    <property type="entry name" value="Znf_C2H2_type"/>
</dbReference>
<dbReference type="GO" id="GO:0000981">
    <property type="term" value="F:DNA-binding transcription factor activity, RNA polymerase II-specific"/>
    <property type="evidence" value="ECO:0007669"/>
    <property type="project" value="UniProtKB-ARBA"/>
</dbReference>
<feature type="compositionally biased region" description="Low complexity" evidence="10">
    <location>
        <begin position="309"/>
        <end position="319"/>
    </location>
</feature>
<comment type="caution">
    <text evidence="12">The sequence shown here is derived from an EMBL/GenBank/DDBJ whole genome shotgun (WGS) entry which is preliminary data.</text>
</comment>
<proteinExistence type="predicted"/>
<dbReference type="PROSITE" id="PS00028">
    <property type="entry name" value="ZINC_FINGER_C2H2_1"/>
    <property type="match status" value="4"/>
</dbReference>
<dbReference type="GO" id="GO:0008270">
    <property type="term" value="F:zinc ion binding"/>
    <property type="evidence" value="ECO:0007669"/>
    <property type="project" value="UniProtKB-KW"/>
</dbReference>
<dbReference type="FunFam" id="3.30.160.60:FF:000125">
    <property type="entry name" value="Putative zinc finger protein 143"/>
    <property type="match status" value="1"/>
</dbReference>
<feature type="region of interest" description="Disordered" evidence="10">
    <location>
        <begin position="502"/>
        <end position="578"/>
    </location>
</feature>
<feature type="domain" description="C2H2-type" evidence="11">
    <location>
        <begin position="250"/>
        <end position="279"/>
    </location>
</feature>
<dbReference type="STRING" id="90262.A0A1X2I975"/>
<feature type="compositionally biased region" description="Polar residues" evidence="10">
    <location>
        <begin position="280"/>
        <end position="299"/>
    </location>
</feature>
<dbReference type="InterPro" id="IPR052127">
    <property type="entry name" value="STE12_transcription_factor"/>
</dbReference>
<dbReference type="Proteomes" id="UP000193560">
    <property type="component" value="Unassembled WGS sequence"/>
</dbReference>
<accession>A0A1X2I975</accession>
<dbReference type="GO" id="GO:1990527">
    <property type="term" value="C:Tec1p-Ste12p-Dig1p complex"/>
    <property type="evidence" value="ECO:0007669"/>
    <property type="project" value="TreeGrafter"/>
</dbReference>
<keyword evidence="6" id="KW-0805">Transcription regulation</keyword>
<dbReference type="SUPFAM" id="SSF57667">
    <property type="entry name" value="beta-beta-alpha zinc fingers"/>
    <property type="match status" value="3"/>
</dbReference>
<dbReference type="PANTHER" id="PTHR47427:SF1">
    <property type="entry name" value="PROTEIN STE12"/>
    <property type="match status" value="1"/>
</dbReference>
<sequence>MSNYDPFPEKLPSITLLDQQGNDHNNYNQNIAFSNFASNSELYANNASSNTTSDMTLDLYNQQHLSPPLTPAVSPSNMMDSMQFKRKYSVDVGPFGLNAHPSLMHDHDAYRRSSCSAMSMDDSLQQQGYSLEQQQDHSFQRQMIHHHDQQQSDYHQHYHHQATQQDHSYFIGDSPSLSDDTGNAVSMAHDSTNINSDTTKLGKRRLGQHYQQGPNAPHKHVCKYMECGWSFKRYEHLKRHMLVHTGERPHICAFPGCGKSFSRSDNFHAHYRTHTKKQSGDGQPPQSTRRGSKNSTSPSGDIYLPMTGSPSSSSSSTSSQQDLIHGFASSQPFAFNNKPFELSYQNMYDQRSFTNEVQDQYSSMTSPQTFMPSQVGVSSLLNHDQAPSMFTANALTPLYDFQGDYSGFHSTTPTTDMPPPPSPTSPITGVSTNKKQRKQRTSLSHTINAAAHGGQQKSHVCPVTQCQRRFKRLEHLKRHMRIHTLERPFACTFPKCHKHFSRSDNLSQHMKTHQHRPGQDKRRNSSTVTANAASPTASVSSGTVMDDLASPHITANHPSYSTSNTTSCWTSSSESVGR</sequence>
<feature type="region of interest" description="Disordered" evidence="10">
    <location>
        <begin position="273"/>
        <end position="322"/>
    </location>
</feature>
<evidence type="ECO:0000256" key="5">
    <source>
        <dbReference type="ARBA" id="ARBA00022833"/>
    </source>
</evidence>
<name>A0A1X2I975_9FUNG</name>
<dbReference type="Gene3D" id="3.30.160.60">
    <property type="entry name" value="Classic Zinc Finger"/>
    <property type="match status" value="4"/>
</dbReference>
<dbReference type="OrthoDB" id="6365676at2759"/>
<dbReference type="GO" id="GO:0000978">
    <property type="term" value="F:RNA polymerase II cis-regulatory region sequence-specific DNA binding"/>
    <property type="evidence" value="ECO:0007669"/>
    <property type="project" value="UniProtKB-ARBA"/>
</dbReference>
<dbReference type="GO" id="GO:1990526">
    <property type="term" value="C:Ste12p-Dig1p-Dig2p complex"/>
    <property type="evidence" value="ECO:0007669"/>
    <property type="project" value="TreeGrafter"/>
</dbReference>
<protein>
    <recommendedName>
        <fullName evidence="11">C2H2-type domain-containing protein</fullName>
    </recommendedName>
</protein>
<feature type="region of interest" description="Disordered" evidence="10">
    <location>
        <begin position="407"/>
        <end position="443"/>
    </location>
</feature>
<feature type="domain" description="C2H2-type" evidence="11">
    <location>
        <begin position="489"/>
        <end position="518"/>
    </location>
</feature>
<evidence type="ECO:0000313" key="13">
    <source>
        <dbReference type="Proteomes" id="UP000193560"/>
    </source>
</evidence>
<gene>
    <name evidence="12" type="ORF">BCR42DRAFT_493863</name>
</gene>
<evidence type="ECO:0000256" key="8">
    <source>
        <dbReference type="ARBA" id="ARBA00023242"/>
    </source>
</evidence>
<dbReference type="InterPro" id="IPR036236">
    <property type="entry name" value="Znf_C2H2_sf"/>
</dbReference>
<evidence type="ECO:0000313" key="12">
    <source>
        <dbReference type="EMBL" id="ORZ11895.1"/>
    </source>
</evidence>
<dbReference type="AlphaFoldDB" id="A0A1X2I975"/>
<dbReference type="PANTHER" id="PTHR47427">
    <property type="entry name" value="PROTEIN STE12"/>
    <property type="match status" value="1"/>
</dbReference>
<keyword evidence="5" id="KW-0862">Zinc</keyword>
<feature type="domain" description="C2H2-type" evidence="11">
    <location>
        <begin position="459"/>
        <end position="488"/>
    </location>
</feature>
<dbReference type="PROSITE" id="PS50157">
    <property type="entry name" value="ZINC_FINGER_C2H2_2"/>
    <property type="match status" value="4"/>
</dbReference>
<keyword evidence="7" id="KW-0804">Transcription</keyword>
<feature type="compositionally biased region" description="Polar residues" evidence="10">
    <location>
        <begin position="525"/>
        <end position="543"/>
    </location>
</feature>
<evidence type="ECO:0000256" key="10">
    <source>
        <dbReference type="SAM" id="MobiDB-lite"/>
    </source>
</evidence>
<organism evidence="12 13">
    <name type="scientific">Absidia repens</name>
    <dbReference type="NCBI Taxonomy" id="90262"/>
    <lineage>
        <taxon>Eukaryota</taxon>
        <taxon>Fungi</taxon>
        <taxon>Fungi incertae sedis</taxon>
        <taxon>Mucoromycota</taxon>
        <taxon>Mucoromycotina</taxon>
        <taxon>Mucoromycetes</taxon>
        <taxon>Mucorales</taxon>
        <taxon>Cunninghamellaceae</taxon>
        <taxon>Absidia</taxon>
    </lineage>
</organism>
<evidence type="ECO:0000256" key="4">
    <source>
        <dbReference type="ARBA" id="ARBA00022771"/>
    </source>
</evidence>
<reference evidence="12 13" key="1">
    <citation type="submission" date="2016-07" db="EMBL/GenBank/DDBJ databases">
        <title>Pervasive Adenine N6-methylation of Active Genes in Fungi.</title>
        <authorList>
            <consortium name="DOE Joint Genome Institute"/>
            <person name="Mondo S.J."/>
            <person name="Dannebaum R.O."/>
            <person name="Kuo R.C."/>
            <person name="Labutti K."/>
            <person name="Haridas S."/>
            <person name="Kuo A."/>
            <person name="Salamov A."/>
            <person name="Ahrendt S.R."/>
            <person name="Lipzen A."/>
            <person name="Sullivan W."/>
            <person name="Andreopoulos W.B."/>
            <person name="Clum A."/>
            <person name="Lindquist E."/>
            <person name="Daum C."/>
            <person name="Ramamoorthy G.K."/>
            <person name="Gryganskyi A."/>
            <person name="Culley D."/>
            <person name="Magnuson J.K."/>
            <person name="James T.Y."/>
            <person name="O'Malley M.A."/>
            <person name="Stajich J.E."/>
            <person name="Spatafora J.W."/>
            <person name="Visel A."/>
            <person name="Grigoriev I.V."/>
        </authorList>
    </citation>
    <scope>NUCLEOTIDE SEQUENCE [LARGE SCALE GENOMIC DNA]</scope>
    <source>
        <strain evidence="12 13">NRRL 1336</strain>
    </source>
</reference>
<dbReference type="SMART" id="SM00355">
    <property type="entry name" value="ZnF_C2H2"/>
    <property type="match status" value="4"/>
</dbReference>
<evidence type="ECO:0000256" key="1">
    <source>
        <dbReference type="ARBA" id="ARBA00004123"/>
    </source>
</evidence>
<keyword evidence="4 9" id="KW-0863">Zinc-finger</keyword>
<comment type="subcellular location">
    <subcellularLocation>
        <location evidence="1">Nucleus</location>
    </subcellularLocation>
</comment>
<evidence type="ECO:0000259" key="11">
    <source>
        <dbReference type="PROSITE" id="PS50157"/>
    </source>
</evidence>
<feature type="compositionally biased region" description="Low complexity" evidence="10">
    <location>
        <begin position="559"/>
        <end position="578"/>
    </location>
</feature>
<keyword evidence="13" id="KW-1185">Reference proteome</keyword>
<keyword evidence="8" id="KW-0539">Nucleus</keyword>
<dbReference type="EMBL" id="MCGE01000020">
    <property type="protein sequence ID" value="ORZ11895.1"/>
    <property type="molecule type" value="Genomic_DNA"/>
</dbReference>